<accession>A0AAV5JUP3</accession>
<reference evidence="2 3" key="1">
    <citation type="journal article" date="2021" name="Commun. Biol.">
        <title>The genome of Shorea leprosula (Dipterocarpaceae) highlights the ecological relevance of drought in aseasonal tropical rainforests.</title>
        <authorList>
            <person name="Ng K.K.S."/>
            <person name="Kobayashi M.J."/>
            <person name="Fawcett J.A."/>
            <person name="Hatakeyama M."/>
            <person name="Paape T."/>
            <person name="Ng C.H."/>
            <person name="Ang C.C."/>
            <person name="Tnah L.H."/>
            <person name="Lee C.T."/>
            <person name="Nishiyama T."/>
            <person name="Sese J."/>
            <person name="O'Brien M.J."/>
            <person name="Copetti D."/>
            <person name="Mohd Noor M.I."/>
            <person name="Ong R.C."/>
            <person name="Putra M."/>
            <person name="Sireger I.Z."/>
            <person name="Indrioko S."/>
            <person name="Kosugi Y."/>
            <person name="Izuno A."/>
            <person name="Isagi Y."/>
            <person name="Lee S.L."/>
            <person name="Shimizu K.K."/>
        </authorList>
    </citation>
    <scope>NUCLEOTIDE SEQUENCE [LARGE SCALE GENOMIC DNA]</scope>
    <source>
        <strain evidence="2">214</strain>
    </source>
</reference>
<feature type="region of interest" description="Disordered" evidence="1">
    <location>
        <begin position="1"/>
        <end position="27"/>
    </location>
</feature>
<protein>
    <submittedName>
        <fullName evidence="2">Uncharacterized protein</fullName>
    </submittedName>
</protein>
<evidence type="ECO:0000313" key="3">
    <source>
        <dbReference type="Proteomes" id="UP001054252"/>
    </source>
</evidence>
<gene>
    <name evidence="2" type="ORF">SLEP1_g25340</name>
</gene>
<evidence type="ECO:0000313" key="2">
    <source>
        <dbReference type="EMBL" id="GKV14460.1"/>
    </source>
</evidence>
<dbReference type="Proteomes" id="UP001054252">
    <property type="component" value="Unassembled WGS sequence"/>
</dbReference>
<feature type="compositionally biased region" description="Acidic residues" evidence="1">
    <location>
        <begin position="10"/>
        <end position="20"/>
    </location>
</feature>
<name>A0AAV5JUP3_9ROSI</name>
<sequence>MWSIHHVEDYVGDGSEEGKDEENKNGPKATLTAKVALEAVVVATVVGRRVVGRPRAGIIEIGLGGSTVGGCNRGSGTIHGGGGGVGSINAGSQNPLSHLRQLKENHGGRDRQAERNQDHHPQRDTGASVHQLGLQHSHDLANHRIVARIDTFLLSPNPSSPQAARSSSRSSSSHESSSEERSCFYQRSVCSSLGCAPLSSPQISSLRSFKAESGIRIK</sequence>
<comment type="caution">
    <text evidence="2">The sequence shown here is derived from an EMBL/GenBank/DDBJ whole genome shotgun (WGS) entry which is preliminary data.</text>
</comment>
<feature type="compositionally biased region" description="Low complexity" evidence="1">
    <location>
        <begin position="157"/>
        <end position="175"/>
    </location>
</feature>
<evidence type="ECO:0000256" key="1">
    <source>
        <dbReference type="SAM" id="MobiDB-lite"/>
    </source>
</evidence>
<dbReference type="AlphaFoldDB" id="A0AAV5JUP3"/>
<feature type="compositionally biased region" description="Basic and acidic residues" evidence="1">
    <location>
        <begin position="104"/>
        <end position="123"/>
    </location>
</feature>
<dbReference type="EMBL" id="BPVZ01000041">
    <property type="protein sequence ID" value="GKV14460.1"/>
    <property type="molecule type" value="Genomic_DNA"/>
</dbReference>
<keyword evidence="3" id="KW-1185">Reference proteome</keyword>
<organism evidence="2 3">
    <name type="scientific">Rubroshorea leprosula</name>
    <dbReference type="NCBI Taxonomy" id="152421"/>
    <lineage>
        <taxon>Eukaryota</taxon>
        <taxon>Viridiplantae</taxon>
        <taxon>Streptophyta</taxon>
        <taxon>Embryophyta</taxon>
        <taxon>Tracheophyta</taxon>
        <taxon>Spermatophyta</taxon>
        <taxon>Magnoliopsida</taxon>
        <taxon>eudicotyledons</taxon>
        <taxon>Gunneridae</taxon>
        <taxon>Pentapetalae</taxon>
        <taxon>rosids</taxon>
        <taxon>malvids</taxon>
        <taxon>Malvales</taxon>
        <taxon>Dipterocarpaceae</taxon>
        <taxon>Rubroshorea</taxon>
    </lineage>
</organism>
<proteinExistence type="predicted"/>
<feature type="region of interest" description="Disordered" evidence="1">
    <location>
        <begin position="157"/>
        <end position="179"/>
    </location>
</feature>
<feature type="region of interest" description="Disordered" evidence="1">
    <location>
        <begin position="104"/>
        <end position="133"/>
    </location>
</feature>